<evidence type="ECO:0000256" key="14">
    <source>
        <dbReference type="HAMAP-Rule" id="MF_01152"/>
    </source>
</evidence>
<evidence type="ECO:0000256" key="5">
    <source>
        <dbReference type="ARBA" id="ARBA00022723"/>
    </source>
</evidence>
<feature type="binding site" evidence="14">
    <location>
        <position position="158"/>
    </location>
    <ligand>
        <name>Zn(2+)</name>
        <dbReference type="ChEBI" id="CHEBI:29105"/>
        <label>1</label>
    </ligand>
</feature>
<evidence type="ECO:0000256" key="4">
    <source>
        <dbReference type="ARBA" id="ARBA00022705"/>
    </source>
</evidence>
<dbReference type="RefSeq" id="WP_013485521.1">
    <property type="nucleotide sequence ID" value="NC_014828.1"/>
</dbReference>
<dbReference type="Gene3D" id="1.10.287.110">
    <property type="entry name" value="DnaJ domain"/>
    <property type="match status" value="1"/>
</dbReference>
<dbReference type="PANTHER" id="PTHR43096:SF52">
    <property type="entry name" value="DNAJ HOMOLOG 1, MITOCHONDRIAL-RELATED"/>
    <property type="match status" value="1"/>
</dbReference>
<evidence type="ECO:0000256" key="6">
    <source>
        <dbReference type="ARBA" id="ARBA00022737"/>
    </source>
</evidence>
<dbReference type="PRINTS" id="PR00625">
    <property type="entry name" value="JDOMAIN"/>
</dbReference>
<dbReference type="GO" id="GO:0005524">
    <property type="term" value="F:ATP binding"/>
    <property type="evidence" value="ECO:0007669"/>
    <property type="project" value="InterPro"/>
</dbReference>
<feature type="binding site" evidence="14">
    <location>
        <position position="175"/>
    </location>
    <ligand>
        <name>Zn(2+)</name>
        <dbReference type="ChEBI" id="CHEBI:29105"/>
        <label>2</label>
    </ligand>
</feature>
<proteinExistence type="inferred from homology"/>
<dbReference type="CDD" id="cd06257">
    <property type="entry name" value="DnaJ"/>
    <property type="match status" value="1"/>
</dbReference>
<dbReference type="GO" id="GO:0051082">
    <property type="term" value="F:unfolded protein binding"/>
    <property type="evidence" value="ECO:0007669"/>
    <property type="project" value="UniProtKB-UniRule"/>
</dbReference>
<dbReference type="Proteomes" id="UP000001551">
    <property type="component" value="Chromosome"/>
</dbReference>
<feature type="binding site" evidence="14">
    <location>
        <position position="215"/>
    </location>
    <ligand>
        <name>Zn(2+)</name>
        <dbReference type="ChEBI" id="CHEBI:29105"/>
        <label>1</label>
    </ligand>
</feature>
<feature type="domain" description="CR-type" evidence="17">
    <location>
        <begin position="142"/>
        <end position="224"/>
    </location>
</feature>
<keyword evidence="7 14" id="KW-0863">Zinc-finger</keyword>
<dbReference type="InterPro" id="IPR008971">
    <property type="entry name" value="HSP40/DnaJ_pept-bd"/>
</dbReference>
<dbReference type="SMART" id="SM00271">
    <property type="entry name" value="DnaJ"/>
    <property type="match status" value="1"/>
</dbReference>
<feature type="repeat" description="CXXCXGXG motif" evidence="14">
    <location>
        <begin position="212"/>
        <end position="219"/>
    </location>
</feature>
<dbReference type="GO" id="GO:0031072">
    <property type="term" value="F:heat shock protein binding"/>
    <property type="evidence" value="ECO:0007669"/>
    <property type="project" value="InterPro"/>
</dbReference>
<dbReference type="GO" id="GO:0008270">
    <property type="term" value="F:zinc ion binding"/>
    <property type="evidence" value="ECO:0007669"/>
    <property type="project" value="UniProtKB-UniRule"/>
</dbReference>
<evidence type="ECO:0000256" key="12">
    <source>
        <dbReference type="ARBA" id="ARBA00061004"/>
    </source>
</evidence>
<feature type="binding site" evidence="14">
    <location>
        <position position="198"/>
    </location>
    <ligand>
        <name>Zn(2+)</name>
        <dbReference type="ChEBI" id="CHEBI:29105"/>
        <label>2</label>
    </ligand>
</feature>
<evidence type="ECO:0000313" key="18">
    <source>
        <dbReference type="EMBL" id="ADU27166.1"/>
    </source>
</evidence>
<comment type="subcellular location">
    <subcellularLocation>
        <location evidence="1 14">Cytoplasm</location>
    </subcellularLocation>
</comment>
<feature type="repeat" description="CXXCXGXG motif" evidence="14">
    <location>
        <begin position="155"/>
        <end position="162"/>
    </location>
</feature>
<comment type="function">
    <text evidence="11 14">Participates actively in the response to hyperosmotic and heat shock by preventing the aggregation of stress-denatured proteins and by disaggregating proteins, also in an autonomous, DnaK-independent fashion. Unfolded proteins bind initially to DnaJ; upon interaction with the DnaJ-bound protein, DnaK hydrolyzes its bound ATP, resulting in the formation of a stable complex. GrpE releases ADP from DnaK; ATP binding to DnaK triggers the release of the substrate protein, thus completing the reaction cycle. Several rounds of ATP-dependent interactions between DnaJ, DnaK and GrpE are required for fully efficient folding. Also involved, together with DnaK and GrpE, in the DNA replication of plasmids through activation of initiation proteins.</text>
</comment>
<dbReference type="EMBL" id="CP002400">
    <property type="protein sequence ID" value="ADU27166.1"/>
    <property type="molecule type" value="Genomic_DNA"/>
</dbReference>
<feature type="repeat" description="CXXCXGXG motif" evidence="14">
    <location>
        <begin position="172"/>
        <end position="179"/>
    </location>
</feature>
<keyword evidence="8 14" id="KW-0862">Zinc</keyword>
<dbReference type="Pfam" id="PF00684">
    <property type="entry name" value="DnaJ_CXXCXGXG"/>
    <property type="match status" value="1"/>
</dbReference>
<dbReference type="eggNOG" id="COG0484">
    <property type="taxonomic scope" value="Bacteria"/>
</dbReference>
<feature type="repeat" description="CXXCXGXG motif" evidence="14">
    <location>
        <begin position="198"/>
        <end position="205"/>
    </location>
</feature>
<reference evidence="18 19" key="1">
    <citation type="submission" date="2010-12" db="EMBL/GenBank/DDBJ databases">
        <title>Complete sequence of Ethanoligenens harbinense YUAN-3.</title>
        <authorList>
            <person name="Lucas S."/>
            <person name="Copeland A."/>
            <person name="Lapidus A."/>
            <person name="Cheng J.-F."/>
            <person name="Bruce D."/>
            <person name="Goodwin L."/>
            <person name="Pitluck S."/>
            <person name="Chertkov O."/>
            <person name="Misra M."/>
            <person name="Detter J.C."/>
            <person name="Han C."/>
            <person name="Tapia R."/>
            <person name="Land M."/>
            <person name="Hauser L."/>
            <person name="Jeffries C."/>
            <person name="Kyrpides N."/>
            <person name="Ivanova N."/>
            <person name="Mikhailova N."/>
            <person name="Wang A."/>
            <person name="Mouttaki H."/>
            <person name="He Z."/>
            <person name="Zhou J."/>
            <person name="Hemme C.L."/>
            <person name="Woyke T."/>
        </authorList>
    </citation>
    <scope>NUCLEOTIDE SEQUENCE [LARGE SCALE GENOMIC DNA]</scope>
    <source>
        <strain evidence="19">DSM 18485 / JCM 12961 / CGMCC 1.5033 / YUAN-3</strain>
    </source>
</reference>
<sequence>MADKRDFYEVLGVAKGASDDEIKKAYRRLAKQYHPDLNAGDKTAEQKFKEVNEAYEVLSDSEKRARYDQFGHAGVDPNFNPGAGGPGGAYGGGFDFGDFGDIFSNLGDIFGFGGQGGARNGPMRGNDIHIHLTISFEEAAKGAKKQVEASRVVTCSTCGGTGAKPGTHPETCSYCHGTGTVKVSQRTPFGVMSTSHPCEHCHGTGKIVKDPCPDCRGVGQVRKPRKLEVDIPAGIDDGQVLTLRGQGDFGRNGGPPGDLNISVSVRAHKIFQRRGFDIYCDVPLTFAQAVLGSDIHVPTLDGKVDMHIPAGTQPGETFRLRGKGIKNLNRYGSGDEFVRVTVEVPKNLTEQQKTLLRQFDDATKDGPHYEKRKSFFAKLKGLF</sequence>
<dbReference type="NCBIfam" id="NF008035">
    <property type="entry name" value="PRK10767.1"/>
    <property type="match status" value="1"/>
</dbReference>
<evidence type="ECO:0000256" key="1">
    <source>
        <dbReference type="ARBA" id="ARBA00004496"/>
    </source>
</evidence>
<keyword evidence="9 14" id="KW-0346">Stress response</keyword>
<keyword evidence="19" id="KW-1185">Reference proteome</keyword>
<dbReference type="InterPro" id="IPR036869">
    <property type="entry name" value="J_dom_sf"/>
</dbReference>
<evidence type="ECO:0000256" key="11">
    <source>
        <dbReference type="ARBA" id="ARBA00053423"/>
    </source>
</evidence>
<evidence type="ECO:0000256" key="8">
    <source>
        <dbReference type="ARBA" id="ARBA00022833"/>
    </source>
</evidence>
<evidence type="ECO:0000256" key="3">
    <source>
        <dbReference type="ARBA" id="ARBA00022490"/>
    </source>
</evidence>
<dbReference type="CDD" id="cd10719">
    <property type="entry name" value="DnaJ_zf"/>
    <property type="match status" value="1"/>
</dbReference>
<comment type="similarity">
    <text evidence="12 14">Belongs to the DnaJ family.</text>
</comment>
<keyword evidence="5 14" id="KW-0479">Metal-binding</keyword>
<evidence type="ECO:0000256" key="7">
    <source>
        <dbReference type="ARBA" id="ARBA00022771"/>
    </source>
</evidence>
<feature type="binding site" evidence="14">
    <location>
        <position position="201"/>
    </location>
    <ligand>
        <name>Zn(2+)</name>
        <dbReference type="ChEBI" id="CHEBI:29105"/>
        <label>2</label>
    </ligand>
</feature>
<keyword evidence="10 14" id="KW-0143">Chaperone</keyword>
<comment type="cofactor">
    <cofactor evidence="14">
        <name>Zn(2+)</name>
        <dbReference type="ChEBI" id="CHEBI:29105"/>
    </cofactor>
    <text evidence="14">Binds 2 Zn(2+) ions per monomer.</text>
</comment>
<evidence type="ECO:0000256" key="2">
    <source>
        <dbReference type="ARBA" id="ARBA00011738"/>
    </source>
</evidence>
<gene>
    <name evidence="14" type="primary">dnaJ</name>
    <name evidence="18" type="ordered locus">Ethha_1631</name>
</gene>
<dbReference type="PROSITE" id="PS50076">
    <property type="entry name" value="DNAJ_2"/>
    <property type="match status" value="1"/>
</dbReference>
<keyword evidence="6 14" id="KW-0677">Repeat</keyword>
<dbReference type="PANTHER" id="PTHR43096">
    <property type="entry name" value="DNAJ HOMOLOG 1, MITOCHONDRIAL-RELATED"/>
    <property type="match status" value="1"/>
</dbReference>
<evidence type="ECO:0000259" key="17">
    <source>
        <dbReference type="PROSITE" id="PS51188"/>
    </source>
</evidence>
<evidence type="ECO:0000256" key="9">
    <source>
        <dbReference type="ARBA" id="ARBA00023016"/>
    </source>
</evidence>
<dbReference type="FunFam" id="1.10.287.110:FF:000034">
    <property type="entry name" value="Chaperone protein DnaJ"/>
    <property type="match status" value="1"/>
</dbReference>
<dbReference type="Pfam" id="PF00226">
    <property type="entry name" value="DnaJ"/>
    <property type="match status" value="1"/>
</dbReference>
<dbReference type="PROSITE" id="PS51188">
    <property type="entry name" value="ZF_CR"/>
    <property type="match status" value="1"/>
</dbReference>
<dbReference type="FunFam" id="2.10.230.10:FF:000002">
    <property type="entry name" value="Molecular chaperone DnaJ"/>
    <property type="match status" value="1"/>
</dbReference>
<dbReference type="CDD" id="cd10747">
    <property type="entry name" value="DnaJ_C"/>
    <property type="match status" value="1"/>
</dbReference>
<feature type="zinc finger region" description="CR-type" evidence="15">
    <location>
        <begin position="142"/>
        <end position="224"/>
    </location>
</feature>
<dbReference type="SUPFAM" id="SSF46565">
    <property type="entry name" value="Chaperone J-domain"/>
    <property type="match status" value="1"/>
</dbReference>
<accession>E6U8T1</accession>
<evidence type="ECO:0000256" key="10">
    <source>
        <dbReference type="ARBA" id="ARBA00023186"/>
    </source>
</evidence>
<feature type="binding site" evidence="14">
    <location>
        <position position="155"/>
    </location>
    <ligand>
        <name>Zn(2+)</name>
        <dbReference type="ChEBI" id="CHEBI:29105"/>
        <label>1</label>
    </ligand>
</feature>
<dbReference type="PROSITE" id="PS00636">
    <property type="entry name" value="DNAJ_1"/>
    <property type="match status" value="1"/>
</dbReference>
<evidence type="ECO:0000313" key="19">
    <source>
        <dbReference type="Proteomes" id="UP000001551"/>
    </source>
</evidence>
<organism evidence="18 19">
    <name type="scientific">Ethanoligenens harbinense (strain DSM 18485 / JCM 12961 / CGMCC 1.5033 / YUAN-3)</name>
    <dbReference type="NCBI Taxonomy" id="663278"/>
    <lineage>
        <taxon>Bacteria</taxon>
        <taxon>Bacillati</taxon>
        <taxon>Bacillota</taxon>
        <taxon>Clostridia</taxon>
        <taxon>Eubacteriales</taxon>
        <taxon>Oscillospiraceae</taxon>
        <taxon>Ethanoligenens</taxon>
    </lineage>
</organism>
<dbReference type="AlphaFoldDB" id="E6U8T1"/>
<dbReference type="InterPro" id="IPR002939">
    <property type="entry name" value="DnaJ_C"/>
</dbReference>
<dbReference type="InterPro" id="IPR018253">
    <property type="entry name" value="DnaJ_domain_CS"/>
</dbReference>
<dbReference type="HOGENOM" id="CLU_017633_0_7_9"/>
<dbReference type="KEGG" id="eha:Ethha_1631"/>
<keyword evidence="4 14" id="KW-0235">DNA replication</keyword>
<evidence type="ECO:0000256" key="13">
    <source>
        <dbReference type="ARBA" id="ARBA00067609"/>
    </source>
</evidence>
<dbReference type="InterPro" id="IPR001305">
    <property type="entry name" value="HSP_DnaJ_Cys-rich_dom"/>
</dbReference>
<evidence type="ECO:0000259" key="16">
    <source>
        <dbReference type="PROSITE" id="PS50076"/>
    </source>
</evidence>
<dbReference type="HAMAP" id="MF_01152">
    <property type="entry name" value="DnaJ"/>
    <property type="match status" value="1"/>
</dbReference>
<dbReference type="SUPFAM" id="SSF49493">
    <property type="entry name" value="HSP40/DnaJ peptide-binding domain"/>
    <property type="match status" value="2"/>
</dbReference>
<dbReference type="GO" id="GO:0009408">
    <property type="term" value="P:response to heat"/>
    <property type="evidence" value="ECO:0007669"/>
    <property type="project" value="InterPro"/>
</dbReference>
<dbReference type="Gene3D" id="2.60.260.20">
    <property type="entry name" value="Urease metallochaperone UreE, N-terminal domain"/>
    <property type="match status" value="2"/>
</dbReference>
<dbReference type="GO" id="GO:0042026">
    <property type="term" value="P:protein refolding"/>
    <property type="evidence" value="ECO:0007669"/>
    <property type="project" value="TreeGrafter"/>
</dbReference>
<dbReference type="InterPro" id="IPR001623">
    <property type="entry name" value="DnaJ_domain"/>
</dbReference>
<comment type="subunit">
    <text evidence="2 14">Homodimer.</text>
</comment>
<dbReference type="GO" id="GO:0005737">
    <property type="term" value="C:cytoplasm"/>
    <property type="evidence" value="ECO:0007669"/>
    <property type="project" value="UniProtKB-SubCell"/>
</dbReference>
<dbReference type="SUPFAM" id="SSF57938">
    <property type="entry name" value="DnaJ/Hsp40 cysteine-rich domain"/>
    <property type="match status" value="1"/>
</dbReference>
<feature type="domain" description="J" evidence="16">
    <location>
        <begin position="6"/>
        <end position="71"/>
    </location>
</feature>
<feature type="binding site" evidence="14">
    <location>
        <position position="172"/>
    </location>
    <ligand>
        <name>Zn(2+)</name>
        <dbReference type="ChEBI" id="CHEBI:29105"/>
        <label>2</label>
    </ligand>
</feature>
<name>E6U8T1_ETHHY</name>
<keyword evidence="3 14" id="KW-0963">Cytoplasm</keyword>
<protein>
    <recommendedName>
        <fullName evidence="13 14">Chaperone protein DnaJ</fullName>
    </recommendedName>
</protein>
<evidence type="ECO:0000256" key="15">
    <source>
        <dbReference type="PROSITE-ProRule" id="PRU00546"/>
    </source>
</evidence>
<dbReference type="InterPro" id="IPR036410">
    <property type="entry name" value="HSP_DnaJ_Cys-rich_dom_sf"/>
</dbReference>
<dbReference type="NCBIfam" id="TIGR02349">
    <property type="entry name" value="DnaJ_bact"/>
    <property type="match status" value="1"/>
</dbReference>
<dbReference type="STRING" id="663278.Ethha_1631"/>
<dbReference type="Gene3D" id="2.10.230.10">
    <property type="entry name" value="Heat shock protein DnaJ, cysteine-rich domain"/>
    <property type="match status" value="1"/>
</dbReference>
<comment type="domain">
    <text evidence="14">The J domain is necessary and sufficient to stimulate DnaK ATPase activity. Zinc center 1 plays an important role in the autonomous, DnaK-independent chaperone activity of DnaJ. Zinc center 2 is essential for interaction with DnaK and for DnaJ activity.</text>
</comment>
<dbReference type="FunFam" id="2.60.260.20:FF:000004">
    <property type="entry name" value="Molecular chaperone DnaJ"/>
    <property type="match status" value="1"/>
</dbReference>
<dbReference type="Pfam" id="PF01556">
    <property type="entry name" value="DnaJ_C"/>
    <property type="match status" value="1"/>
</dbReference>
<feature type="binding site" evidence="14">
    <location>
        <position position="212"/>
    </location>
    <ligand>
        <name>Zn(2+)</name>
        <dbReference type="ChEBI" id="CHEBI:29105"/>
        <label>1</label>
    </ligand>
</feature>
<dbReference type="InterPro" id="IPR012724">
    <property type="entry name" value="DnaJ"/>
</dbReference>
<dbReference type="GO" id="GO:0006260">
    <property type="term" value="P:DNA replication"/>
    <property type="evidence" value="ECO:0007669"/>
    <property type="project" value="UniProtKB-KW"/>
</dbReference>